<gene>
    <name evidence="1" type="ORF">GSOID_T00008992001</name>
</gene>
<name>E4WVT4_OIKDI</name>
<organism evidence="1">
    <name type="scientific">Oikopleura dioica</name>
    <name type="common">Tunicate</name>
    <dbReference type="NCBI Taxonomy" id="34765"/>
    <lineage>
        <taxon>Eukaryota</taxon>
        <taxon>Metazoa</taxon>
        <taxon>Chordata</taxon>
        <taxon>Tunicata</taxon>
        <taxon>Appendicularia</taxon>
        <taxon>Copelata</taxon>
        <taxon>Oikopleuridae</taxon>
        <taxon>Oikopleura</taxon>
    </lineage>
</organism>
<proteinExistence type="predicted"/>
<reference evidence="1" key="1">
    <citation type="journal article" date="2010" name="Science">
        <title>Plasticity of animal genome architecture unmasked by rapid evolution of a pelagic tunicate.</title>
        <authorList>
            <person name="Denoeud F."/>
            <person name="Henriet S."/>
            <person name="Mungpakdee S."/>
            <person name="Aury J.M."/>
            <person name="Da Silva C."/>
            <person name="Brinkmann H."/>
            <person name="Mikhaleva J."/>
            <person name="Olsen L.C."/>
            <person name="Jubin C."/>
            <person name="Canestro C."/>
            <person name="Bouquet J.M."/>
            <person name="Danks G."/>
            <person name="Poulain J."/>
            <person name="Campsteijn C."/>
            <person name="Adamski M."/>
            <person name="Cross I."/>
            <person name="Yadetie F."/>
            <person name="Muffato M."/>
            <person name="Louis A."/>
            <person name="Butcher S."/>
            <person name="Tsagkogeorga G."/>
            <person name="Konrad A."/>
            <person name="Singh S."/>
            <person name="Jensen M.F."/>
            <person name="Cong E.H."/>
            <person name="Eikeseth-Otteraa H."/>
            <person name="Noel B."/>
            <person name="Anthouard V."/>
            <person name="Porcel B.M."/>
            <person name="Kachouri-Lafond R."/>
            <person name="Nishino A."/>
            <person name="Ugolini M."/>
            <person name="Chourrout P."/>
            <person name="Nishida H."/>
            <person name="Aasland R."/>
            <person name="Huzurbazar S."/>
            <person name="Westhof E."/>
            <person name="Delsuc F."/>
            <person name="Lehrach H."/>
            <person name="Reinhardt R."/>
            <person name="Weissenbach J."/>
            <person name="Roy S.W."/>
            <person name="Artiguenave F."/>
            <person name="Postlethwait J.H."/>
            <person name="Manak J.R."/>
            <person name="Thompson E.M."/>
            <person name="Jaillon O."/>
            <person name="Du Pasquier L."/>
            <person name="Boudinot P."/>
            <person name="Liberles D.A."/>
            <person name="Volff J.N."/>
            <person name="Philippe H."/>
            <person name="Lenhard B."/>
            <person name="Roest Crollius H."/>
            <person name="Wincker P."/>
            <person name="Chourrout D."/>
        </authorList>
    </citation>
    <scope>NUCLEOTIDE SEQUENCE [LARGE SCALE GENOMIC DNA]</scope>
</reference>
<evidence type="ECO:0000313" key="1">
    <source>
        <dbReference type="EMBL" id="CBY21237.1"/>
    </source>
</evidence>
<dbReference type="AlphaFoldDB" id="E4WVT4"/>
<evidence type="ECO:0000313" key="2">
    <source>
        <dbReference type="Proteomes" id="UP000001307"/>
    </source>
</evidence>
<dbReference type="EMBL" id="FN653017">
    <property type="protein sequence ID" value="CBY21237.1"/>
    <property type="molecule type" value="Genomic_DNA"/>
</dbReference>
<sequence length="47" mass="5427">MDFFKTCVTLIKEQLNVIKNELQLLLLESESAKNSDTATIMLDFKIH</sequence>
<keyword evidence="2" id="KW-1185">Reference proteome</keyword>
<accession>E4WVT4</accession>
<protein>
    <submittedName>
        <fullName evidence="1">Uncharacterized protein</fullName>
    </submittedName>
</protein>
<dbReference type="InParanoid" id="E4WVT4"/>
<dbReference type="Proteomes" id="UP000001307">
    <property type="component" value="Unassembled WGS sequence"/>
</dbReference>